<dbReference type="SMART" id="SM00034">
    <property type="entry name" value="CLECT"/>
    <property type="match status" value="1"/>
</dbReference>
<dbReference type="PANTHER" id="PTHR22991:SF40">
    <property type="entry name" value="PROTEIN CBG13490"/>
    <property type="match status" value="1"/>
</dbReference>
<proteinExistence type="predicted"/>
<evidence type="ECO:0000313" key="3">
    <source>
        <dbReference type="Proteomes" id="UP000887540"/>
    </source>
</evidence>
<dbReference type="InterPro" id="IPR001304">
    <property type="entry name" value="C-type_lectin-like"/>
</dbReference>
<dbReference type="PROSITE" id="PS50041">
    <property type="entry name" value="C_TYPE_LECTIN_2"/>
    <property type="match status" value="1"/>
</dbReference>
<organism evidence="3 4">
    <name type="scientific">Acrobeloides nanus</name>
    <dbReference type="NCBI Taxonomy" id="290746"/>
    <lineage>
        <taxon>Eukaryota</taxon>
        <taxon>Metazoa</taxon>
        <taxon>Ecdysozoa</taxon>
        <taxon>Nematoda</taxon>
        <taxon>Chromadorea</taxon>
        <taxon>Rhabditida</taxon>
        <taxon>Tylenchina</taxon>
        <taxon>Cephalobomorpha</taxon>
        <taxon>Cephaloboidea</taxon>
        <taxon>Cephalobidae</taxon>
        <taxon>Acrobeloides</taxon>
    </lineage>
</organism>
<keyword evidence="1" id="KW-1015">Disulfide bond</keyword>
<dbReference type="PANTHER" id="PTHR22991">
    <property type="entry name" value="PROTEIN CBG13490"/>
    <property type="match status" value="1"/>
</dbReference>
<dbReference type="Proteomes" id="UP000887540">
    <property type="component" value="Unplaced"/>
</dbReference>
<protein>
    <submittedName>
        <fullName evidence="4">C-type lectin domain-containing protein</fullName>
    </submittedName>
</protein>
<name>A0A914CSS1_9BILA</name>
<dbReference type="SUPFAM" id="SSF56436">
    <property type="entry name" value="C-type lectin-like"/>
    <property type="match status" value="1"/>
</dbReference>
<keyword evidence="3" id="KW-1185">Reference proteome</keyword>
<dbReference type="InterPro" id="IPR016187">
    <property type="entry name" value="CTDL_fold"/>
</dbReference>
<evidence type="ECO:0000256" key="1">
    <source>
        <dbReference type="ARBA" id="ARBA00023157"/>
    </source>
</evidence>
<dbReference type="InterPro" id="IPR016186">
    <property type="entry name" value="C-type_lectin-like/link_sf"/>
</dbReference>
<dbReference type="Pfam" id="PF00059">
    <property type="entry name" value="Lectin_C"/>
    <property type="match status" value="1"/>
</dbReference>
<evidence type="ECO:0000259" key="2">
    <source>
        <dbReference type="PROSITE" id="PS50041"/>
    </source>
</evidence>
<accession>A0A914CSS1</accession>
<dbReference type="Gene3D" id="3.10.100.10">
    <property type="entry name" value="Mannose-Binding Protein A, subunit A"/>
    <property type="match status" value="1"/>
</dbReference>
<evidence type="ECO:0000313" key="4">
    <source>
        <dbReference type="WBParaSite" id="ACRNAN_scaffold1418.g24870.t1"/>
    </source>
</evidence>
<dbReference type="InterPro" id="IPR050976">
    <property type="entry name" value="Snaclec"/>
</dbReference>
<sequence length="111" mass="12680">MEWLNAAQYCINLNGTLASIHDVFVNAFLWDWSKETWVGDIWIGLHCSVDQTKGRFVWVDGSKYDYQNWVESAATNCIKAGNSCAYMQSADGKWTTYLDCSFGAHNFICKF</sequence>
<dbReference type="CDD" id="cd00037">
    <property type="entry name" value="CLECT"/>
    <property type="match status" value="1"/>
</dbReference>
<dbReference type="AlphaFoldDB" id="A0A914CSS1"/>
<reference evidence="4" key="1">
    <citation type="submission" date="2022-11" db="UniProtKB">
        <authorList>
            <consortium name="WormBaseParasite"/>
        </authorList>
    </citation>
    <scope>IDENTIFICATION</scope>
</reference>
<dbReference type="WBParaSite" id="ACRNAN_scaffold1418.g24870.t1">
    <property type="protein sequence ID" value="ACRNAN_scaffold1418.g24870.t1"/>
    <property type="gene ID" value="ACRNAN_scaffold1418.g24870"/>
</dbReference>
<feature type="domain" description="C-type lectin" evidence="2">
    <location>
        <begin position="1"/>
        <end position="94"/>
    </location>
</feature>